<reference evidence="1" key="2">
    <citation type="journal article" date="2020" name="Nat. Commun.">
        <title>Large-scale genome sequencing of mycorrhizal fungi provides insights into the early evolution of symbiotic traits.</title>
        <authorList>
            <person name="Miyauchi S."/>
            <person name="Kiss E."/>
            <person name="Kuo A."/>
            <person name="Drula E."/>
            <person name="Kohler A."/>
            <person name="Sanchez-Garcia M."/>
            <person name="Morin E."/>
            <person name="Andreopoulos B."/>
            <person name="Barry K.W."/>
            <person name="Bonito G."/>
            <person name="Buee M."/>
            <person name="Carver A."/>
            <person name="Chen C."/>
            <person name="Cichocki N."/>
            <person name="Clum A."/>
            <person name="Culley D."/>
            <person name="Crous P.W."/>
            <person name="Fauchery L."/>
            <person name="Girlanda M."/>
            <person name="Hayes R.D."/>
            <person name="Keri Z."/>
            <person name="LaButti K."/>
            <person name="Lipzen A."/>
            <person name="Lombard V."/>
            <person name="Magnuson J."/>
            <person name="Maillard F."/>
            <person name="Murat C."/>
            <person name="Nolan M."/>
            <person name="Ohm R.A."/>
            <person name="Pangilinan J."/>
            <person name="Pereira M.F."/>
            <person name="Perotto S."/>
            <person name="Peter M."/>
            <person name="Pfister S."/>
            <person name="Riley R."/>
            <person name="Sitrit Y."/>
            <person name="Stielow J.B."/>
            <person name="Szollosi G."/>
            <person name="Zifcakova L."/>
            <person name="Stursova M."/>
            <person name="Spatafora J.W."/>
            <person name="Tedersoo L."/>
            <person name="Vaario L.M."/>
            <person name="Yamada A."/>
            <person name="Yan M."/>
            <person name="Wang P."/>
            <person name="Xu J."/>
            <person name="Bruns T."/>
            <person name="Baldrian P."/>
            <person name="Vilgalys R."/>
            <person name="Dunand C."/>
            <person name="Henrissat B."/>
            <person name="Grigoriev I.V."/>
            <person name="Hibbett D."/>
            <person name="Nagy L.G."/>
            <person name="Martin F.M."/>
        </authorList>
    </citation>
    <scope>NUCLEOTIDE SEQUENCE</scope>
    <source>
        <strain evidence="1">P2</strain>
    </source>
</reference>
<accession>A0ACB6ZP18</accession>
<evidence type="ECO:0000313" key="1">
    <source>
        <dbReference type="EMBL" id="KAF9651377.1"/>
    </source>
</evidence>
<proteinExistence type="predicted"/>
<keyword evidence="2" id="KW-1185">Reference proteome</keyword>
<comment type="caution">
    <text evidence="1">The sequence shown here is derived from an EMBL/GenBank/DDBJ whole genome shotgun (WGS) entry which is preliminary data.</text>
</comment>
<sequence>MLDLLRTYTGLPRKGLHHLVLPQQTLLIYTSGDSVVILDARTLALTRVLAFWEAFPGLRYSGDEIDSLGVDSGMKIVVAAMGSRIACWSLSGGRAAVWRIHSTLVLPKDTTVTALDCKSGLLAIGTRDALSVHTLNLEDDILSWTQKWRSRVVPLSRVRFAPSLMFIATTALRDNSVRTYNTTSGRLTQSIPHPRPVRDMLWRLPRTSSRDDLMLYTITTDGTVRVFLPVLDQPNYLQLHGALDAYSSLPLSFHPSSSRSSTPSMGFILDREVMCASFTRILKNCDEDNDDTGLHRLREIQDEGWDLFLHVREDRSLVVGAVANIDRRPPTLLRNFTLLQTPPGALDSYPAYLYIFPHADSSKLTLVASSPLESYEISPVSFFDGRPEGIKLISRIGGSLRDAELWESAPSTSFSSPISRFVRTPEGRCIGVAREDGIELQLVSERGTQLVWKERSAAADNLVVLDKGRYFATYDKNSSLLTLYSDPPSTLKIPTVESLFTAVINGQTYILGITPDYLIVQILTNIPFTLPTSPPSPTSIIPSPPITRANLELTSVTKLPLGDQEYTNLKFITPVDPMGWTDLYYTGTRAPNQAQADALLSVNKDGELVFWAPEDLPSPSNSRPDSRSKVREEIDPVSKPDQSFWERTGTVRTGRKGLRIAACSSTKKSVLVVPLEEGEELTIWDSKESEFASGLEFRRVFDTSEPVNDLDWSATPGNQSILAVGFSHHVEVICQKRKTYFDEDQGWDTCWKLEIGSMLPYRISDSIWTAYGSLLVGAGPHMFLYGQPKSHSRIPSIKDADPEPTEREGLWEYVARENGPLEQFHPQMLLQCLLWDKLELVKDIIVMLAKHLESGAKIEEWVGLNLDRLLNHANVTLSAQRGGGKQRRAHYDSLFAQRDSGASSNDEDTFSPVLVRKLLNRLDSNPLPHLTPNEQAHLSVLIETTLEVEEQRRALDPNGLRYLISMRSFYILNERLRPSVDTDSVSVKSAATTKTSGPSRAGRRERLRYRDMIWAFHSESQDLLLSTSVAASGGKMRWSDARALGVFVWLRSTETMKTHLEVIARNEYMNDDKRDPTDCSLFYFALGKVKLVHGLWRQAAWHKEQQIMLKFLSNDFSQPRWKTAALKNAYALLSKQRWEYAAAFFLLGGALKDAVRICLKQIGDVQLAIALARVTEGNDDGPVLQDILRETVIPLAFKDGNRWLASWAFWLLNRRDLAVRILVTPLEDIVKVLDVPIPLIGDPHYDDTSLALLFSQLKMKTLQTAKGTSEISGRTEFNFVLQIARAFCRMGCHILALDLVKSWSFARPAGTASTNIANMLLPPSPTSSPNFAVPFALAARTRRESKILIDMEMLTEPPTRRASPELKDLGELESRTGAGATRLVRSPLPGIQSGSRLDELEHLKDEGDLLSRKAGLGSLFKSAKQNIQVPEFDMSSFGF</sequence>
<reference evidence="1" key="1">
    <citation type="submission" date="2019-10" db="EMBL/GenBank/DDBJ databases">
        <authorList>
            <consortium name="DOE Joint Genome Institute"/>
            <person name="Kuo A."/>
            <person name="Miyauchi S."/>
            <person name="Kiss E."/>
            <person name="Drula E."/>
            <person name="Kohler A."/>
            <person name="Sanchez-Garcia M."/>
            <person name="Andreopoulos B."/>
            <person name="Barry K.W."/>
            <person name="Bonito G."/>
            <person name="Buee M."/>
            <person name="Carver A."/>
            <person name="Chen C."/>
            <person name="Cichocki N."/>
            <person name="Clum A."/>
            <person name="Culley D."/>
            <person name="Crous P.W."/>
            <person name="Fauchery L."/>
            <person name="Girlanda M."/>
            <person name="Hayes R."/>
            <person name="Keri Z."/>
            <person name="Labutti K."/>
            <person name="Lipzen A."/>
            <person name="Lombard V."/>
            <person name="Magnuson J."/>
            <person name="Maillard F."/>
            <person name="Morin E."/>
            <person name="Murat C."/>
            <person name="Nolan M."/>
            <person name="Ohm R."/>
            <person name="Pangilinan J."/>
            <person name="Pereira M."/>
            <person name="Perotto S."/>
            <person name="Peter M."/>
            <person name="Riley R."/>
            <person name="Sitrit Y."/>
            <person name="Stielow B."/>
            <person name="Szollosi G."/>
            <person name="Zifcakova L."/>
            <person name="Stursova M."/>
            <person name="Spatafora J.W."/>
            <person name="Tedersoo L."/>
            <person name="Vaario L.-M."/>
            <person name="Yamada A."/>
            <person name="Yan M."/>
            <person name="Wang P."/>
            <person name="Xu J."/>
            <person name="Bruns T."/>
            <person name="Baldrian P."/>
            <person name="Vilgalys R."/>
            <person name="Henrissat B."/>
            <person name="Grigoriev I.V."/>
            <person name="Hibbett D."/>
            <person name="Nagy L.G."/>
            <person name="Martin F.M."/>
        </authorList>
    </citation>
    <scope>NUCLEOTIDE SEQUENCE</scope>
    <source>
        <strain evidence="1">P2</strain>
    </source>
</reference>
<dbReference type="Proteomes" id="UP000886501">
    <property type="component" value="Unassembled WGS sequence"/>
</dbReference>
<name>A0ACB6ZP18_THEGA</name>
<organism evidence="1 2">
    <name type="scientific">Thelephora ganbajun</name>
    <name type="common">Ganba fungus</name>
    <dbReference type="NCBI Taxonomy" id="370292"/>
    <lineage>
        <taxon>Eukaryota</taxon>
        <taxon>Fungi</taxon>
        <taxon>Dikarya</taxon>
        <taxon>Basidiomycota</taxon>
        <taxon>Agaricomycotina</taxon>
        <taxon>Agaricomycetes</taxon>
        <taxon>Thelephorales</taxon>
        <taxon>Thelephoraceae</taxon>
        <taxon>Thelephora</taxon>
    </lineage>
</organism>
<evidence type="ECO:0000313" key="2">
    <source>
        <dbReference type="Proteomes" id="UP000886501"/>
    </source>
</evidence>
<protein>
    <submittedName>
        <fullName evidence="1">Uncharacterized protein</fullName>
    </submittedName>
</protein>
<gene>
    <name evidence="1" type="ORF">BDM02DRAFT_3178833</name>
</gene>
<dbReference type="EMBL" id="MU117976">
    <property type="protein sequence ID" value="KAF9651377.1"/>
    <property type="molecule type" value="Genomic_DNA"/>
</dbReference>